<reference evidence="1" key="1">
    <citation type="submission" date="2020-12" db="EMBL/GenBank/DDBJ databases">
        <title>Genomic characterization of non-nitrogen-fixing Frankia strains.</title>
        <authorList>
            <person name="Carlos-Shanley C."/>
            <person name="Guerra T."/>
            <person name="Hahn D."/>
        </authorList>
    </citation>
    <scope>NUCLEOTIDE SEQUENCE</scope>
    <source>
        <strain evidence="1">CN6</strain>
    </source>
</reference>
<organism evidence="1 2">
    <name type="scientific">Frankia nepalensis</name>
    <dbReference type="NCBI Taxonomy" id="1836974"/>
    <lineage>
        <taxon>Bacteria</taxon>
        <taxon>Bacillati</taxon>
        <taxon>Actinomycetota</taxon>
        <taxon>Actinomycetes</taxon>
        <taxon>Frankiales</taxon>
        <taxon>Frankiaceae</taxon>
        <taxon>Frankia</taxon>
    </lineage>
</organism>
<protein>
    <submittedName>
        <fullName evidence="1">Uncharacterized protein</fullName>
    </submittedName>
</protein>
<evidence type="ECO:0000313" key="1">
    <source>
        <dbReference type="EMBL" id="MBL7632850.1"/>
    </source>
</evidence>
<gene>
    <name evidence="1" type="ORF">I7412_37990</name>
</gene>
<comment type="caution">
    <text evidence="1">The sequence shown here is derived from an EMBL/GenBank/DDBJ whole genome shotgun (WGS) entry which is preliminary data.</text>
</comment>
<proteinExistence type="predicted"/>
<name>A0A937UV28_9ACTN</name>
<dbReference type="Proteomes" id="UP000604475">
    <property type="component" value="Unassembled WGS sequence"/>
</dbReference>
<keyword evidence="2" id="KW-1185">Reference proteome</keyword>
<dbReference type="AlphaFoldDB" id="A0A937UV28"/>
<sequence>MPNYPGAGLTPTEVDLSTNYKEPNSCYSVVQVNPEGSEFVPLFNAAPLCGDPITPEQMN</sequence>
<evidence type="ECO:0000313" key="2">
    <source>
        <dbReference type="Proteomes" id="UP000604475"/>
    </source>
</evidence>
<dbReference type="EMBL" id="JAEACQ010000352">
    <property type="protein sequence ID" value="MBL7632850.1"/>
    <property type="molecule type" value="Genomic_DNA"/>
</dbReference>
<dbReference type="RefSeq" id="WP_203004189.1">
    <property type="nucleotide sequence ID" value="NZ_JADWYU010000210.1"/>
</dbReference>
<accession>A0A937UV28</accession>